<gene>
    <name evidence="2" type="ORF">POF43_019035</name>
    <name evidence="3" type="ORF">POF50_027950</name>
</gene>
<dbReference type="EMBL" id="JAAGKO020000027">
    <property type="protein sequence ID" value="MDI5964792.1"/>
    <property type="molecule type" value="Genomic_DNA"/>
</dbReference>
<evidence type="ECO:0000313" key="2">
    <source>
        <dbReference type="EMBL" id="MDI5964792.1"/>
    </source>
</evidence>
<dbReference type="EMBL" id="JABXJJ020000041">
    <property type="protein sequence ID" value="MDI5973134.1"/>
    <property type="molecule type" value="Genomic_DNA"/>
</dbReference>
<accession>A0AA90H478</accession>
<organism evidence="3">
    <name type="scientific">Streptantibioticus silvisoli</name>
    <dbReference type="NCBI Taxonomy" id="2705255"/>
    <lineage>
        <taxon>Bacteria</taxon>
        <taxon>Bacillati</taxon>
        <taxon>Actinomycetota</taxon>
        <taxon>Actinomycetes</taxon>
        <taxon>Kitasatosporales</taxon>
        <taxon>Streptomycetaceae</taxon>
        <taxon>Streptantibioticus</taxon>
    </lineage>
</organism>
<reference evidence="3 4" key="1">
    <citation type="submission" date="2023-05" db="EMBL/GenBank/DDBJ databases">
        <title>Streptantibioticus silvisoli sp. nov., acidotolerant actinomycetes 1 from pine litter.</title>
        <authorList>
            <person name="Swiecimska M."/>
            <person name="Golinska P."/>
            <person name="Sangal V."/>
            <person name="Wachnowicz B."/>
            <person name="Goodfellow M."/>
        </authorList>
    </citation>
    <scope>NUCLEOTIDE SEQUENCE</scope>
    <source>
        <strain evidence="3">SL13</strain>
        <strain evidence="2 4">SL54</strain>
    </source>
</reference>
<keyword evidence="1" id="KW-0472">Membrane</keyword>
<feature type="transmembrane region" description="Helical" evidence="1">
    <location>
        <begin position="24"/>
        <end position="45"/>
    </location>
</feature>
<dbReference type="AlphaFoldDB" id="A0AA90H478"/>
<evidence type="ECO:0000313" key="4">
    <source>
        <dbReference type="Proteomes" id="UP001156398"/>
    </source>
</evidence>
<dbReference type="RefSeq" id="WP_271314956.1">
    <property type="nucleotide sequence ID" value="NZ_JAAGKO020000027.1"/>
</dbReference>
<evidence type="ECO:0000313" key="3">
    <source>
        <dbReference type="EMBL" id="MDI5973134.1"/>
    </source>
</evidence>
<comment type="caution">
    <text evidence="3">The sequence shown here is derived from an EMBL/GenBank/DDBJ whole genome shotgun (WGS) entry which is preliminary data.</text>
</comment>
<evidence type="ECO:0000256" key="1">
    <source>
        <dbReference type="SAM" id="Phobius"/>
    </source>
</evidence>
<name>A0AA90H478_9ACTN</name>
<dbReference type="Proteomes" id="UP001156398">
    <property type="component" value="Unassembled WGS sequence"/>
</dbReference>
<proteinExistence type="predicted"/>
<keyword evidence="1" id="KW-1133">Transmembrane helix</keyword>
<sequence length="52" mass="5448">MHTPASLHPATLLAVASDSAGPGWLLRTVIVVSVLGAAFLAWFLLRGYGNND</sequence>
<keyword evidence="1" id="KW-0812">Transmembrane</keyword>
<protein>
    <submittedName>
        <fullName evidence="3">Uncharacterized protein</fullName>
    </submittedName>
</protein>
<keyword evidence="4" id="KW-1185">Reference proteome</keyword>